<proteinExistence type="predicted"/>
<dbReference type="EMBL" id="CP019717">
    <property type="protein sequence ID" value="QHZ50996.1"/>
    <property type="molecule type" value="Genomic_DNA"/>
</dbReference>
<reference evidence="1 2" key="1">
    <citation type="journal article" date="2020" name="Int. J. Med. Microbiol.">
        <title>Discovery of Paenibacillus larvae ERIC V: Phenotypic and genomic comparison to genotypes ERIC I-IV reveal different inventories of virulence factors which correlate with epidemiological prevalences of American Foulbrood.</title>
        <authorList>
            <person name="Beims H."/>
            <person name="Bunk B."/>
            <person name="Erler S."/>
            <person name="Mohr K.I."/>
            <person name="Sproer C."/>
            <person name="Pradella S."/>
            <person name="Gunther G."/>
            <person name="Rohde M."/>
            <person name="von der Ohe W."/>
            <person name="Steinert M."/>
        </authorList>
    </citation>
    <scope>NUCLEOTIDE SEQUENCE [LARGE SCALE GENOMIC DNA]</scope>
    <source>
        <strain evidence="1">Eric_V</strain>
    </source>
</reference>
<gene>
    <name evidence="1" type="ORF">ERICV_01844</name>
</gene>
<sequence>MTSDSIYSLNIQGASRMAELPEQFFAGLVKKAAAETAKGRYH</sequence>
<accession>A0A6C0QRX5</accession>
<dbReference type="AlphaFoldDB" id="A0A6C0QRX5"/>
<evidence type="ECO:0000313" key="1">
    <source>
        <dbReference type="EMBL" id="QHZ50996.1"/>
    </source>
</evidence>
<dbReference type="Proteomes" id="UP000464330">
    <property type="component" value="Chromosome"/>
</dbReference>
<name>A0A6C0QRX5_9BACL</name>
<organism evidence="1 2">
    <name type="scientific">Paenibacillus larvae subsp. larvae</name>
    <dbReference type="NCBI Taxonomy" id="147375"/>
    <lineage>
        <taxon>Bacteria</taxon>
        <taxon>Bacillati</taxon>
        <taxon>Bacillota</taxon>
        <taxon>Bacilli</taxon>
        <taxon>Bacillales</taxon>
        <taxon>Paenibacillaceae</taxon>
        <taxon>Paenibacillus</taxon>
    </lineage>
</organism>
<protein>
    <submittedName>
        <fullName evidence="1">Uncharacterized protein</fullName>
    </submittedName>
</protein>
<evidence type="ECO:0000313" key="2">
    <source>
        <dbReference type="Proteomes" id="UP000464330"/>
    </source>
</evidence>